<dbReference type="STRING" id="762982.HMPREF9442_01990"/>
<keyword evidence="3 8" id="KW-0812">Transmembrane</keyword>
<comment type="similarity">
    <text evidence="8">Belongs to the NqrDE/RnfAE family.</text>
</comment>
<evidence type="ECO:0000256" key="2">
    <source>
        <dbReference type="ARBA" id="ARBA00022448"/>
    </source>
</evidence>
<sequence>MEAIYQYLIVFITAIFVNNVVLSQILGICPFLGVSKKINTALGMSGAVAFVLVLATLVTYLLQYYVLNPLELGYLQTIAFILVIAALVQLVEIILKKVSPALYQALGVFLPLITTNCAVLGVAILVIQKEFNLMMGVWYALSTALGFGLALVIFAGIREQLNLVSVPKGMQGMSIALVTAGLLAMAFMGFSGVDNGLKAFLSL</sequence>
<dbReference type="Pfam" id="PF02508">
    <property type="entry name" value="Rnf-Nqr"/>
    <property type="match status" value="1"/>
</dbReference>
<name>F3QUW6_9BACT</name>
<feature type="transmembrane region" description="Helical" evidence="8">
    <location>
        <begin position="74"/>
        <end position="95"/>
    </location>
</feature>
<keyword evidence="5 8" id="KW-0249">Electron transport</keyword>
<dbReference type="InterPro" id="IPR050133">
    <property type="entry name" value="NqrDE/RnfAE_oxidrdctase"/>
</dbReference>
<comment type="caution">
    <text evidence="9">The sequence shown here is derived from an EMBL/GenBank/DDBJ whole genome shotgun (WGS) entry which is preliminary data.</text>
</comment>
<dbReference type="eggNOG" id="COG4657">
    <property type="taxonomic scope" value="Bacteria"/>
</dbReference>
<dbReference type="NCBIfam" id="NF003481">
    <property type="entry name" value="PRK05151.1"/>
    <property type="match status" value="1"/>
</dbReference>
<feature type="transmembrane region" description="Helical" evidence="8">
    <location>
        <begin position="175"/>
        <end position="193"/>
    </location>
</feature>
<keyword evidence="4 8" id="KW-1278">Translocase</keyword>
<dbReference type="AlphaFoldDB" id="F3QUW6"/>
<gene>
    <name evidence="8" type="primary">rnfA</name>
    <name evidence="9" type="ORF">HMPREF9442_01990</name>
</gene>
<evidence type="ECO:0000313" key="10">
    <source>
        <dbReference type="Proteomes" id="UP000005546"/>
    </source>
</evidence>
<feature type="transmembrane region" description="Helical" evidence="8">
    <location>
        <begin position="6"/>
        <end position="29"/>
    </location>
</feature>
<keyword evidence="6 8" id="KW-1133">Transmembrane helix</keyword>
<comment type="subcellular location">
    <subcellularLocation>
        <location evidence="8">Cell membrane</location>
        <topology evidence="8">Multi-pass membrane protein</topology>
    </subcellularLocation>
    <subcellularLocation>
        <location evidence="1">Endomembrane system</location>
        <topology evidence="1">Multi-pass membrane protein</topology>
    </subcellularLocation>
</comment>
<dbReference type="PIRSF" id="PIRSF006102">
    <property type="entry name" value="NQR_DE"/>
    <property type="match status" value="1"/>
</dbReference>
<dbReference type="InterPro" id="IPR011293">
    <property type="entry name" value="Ion_transpt_RnfA/RsxA"/>
</dbReference>
<dbReference type="GO" id="GO:0012505">
    <property type="term" value="C:endomembrane system"/>
    <property type="evidence" value="ECO:0007669"/>
    <property type="project" value="UniProtKB-SubCell"/>
</dbReference>
<organism evidence="9 10">
    <name type="scientific">Paraprevotella xylaniphila YIT 11841</name>
    <dbReference type="NCBI Taxonomy" id="762982"/>
    <lineage>
        <taxon>Bacteria</taxon>
        <taxon>Pseudomonadati</taxon>
        <taxon>Bacteroidota</taxon>
        <taxon>Bacteroidia</taxon>
        <taxon>Bacteroidales</taxon>
        <taxon>Prevotellaceae</taxon>
        <taxon>Paraprevotella</taxon>
    </lineage>
</organism>
<keyword evidence="10" id="KW-1185">Reference proteome</keyword>
<accession>F3QUW6</accession>
<evidence type="ECO:0000256" key="3">
    <source>
        <dbReference type="ARBA" id="ARBA00022692"/>
    </source>
</evidence>
<comment type="subunit">
    <text evidence="8">The complex is composed of six subunits: RnfA, RnfB, RnfC, RnfD, RnfE and RnfG.</text>
</comment>
<dbReference type="HAMAP" id="MF_00459">
    <property type="entry name" value="RsxA_RnfA"/>
    <property type="match status" value="1"/>
</dbReference>
<dbReference type="OrthoDB" id="9803631at2"/>
<dbReference type="EC" id="7.-.-.-" evidence="8"/>
<keyword evidence="2 8" id="KW-0813">Transport</keyword>
<protein>
    <recommendedName>
        <fullName evidence="8">Ion-translocating oxidoreductase complex subunit A</fullName>
        <ecNumber evidence="8">7.-.-.-</ecNumber>
    </recommendedName>
    <alternativeName>
        <fullName evidence="8">Rnf electron transport complex subunit A</fullName>
    </alternativeName>
</protein>
<dbReference type="InterPro" id="IPR003667">
    <property type="entry name" value="NqrDE/RnfAE"/>
</dbReference>
<dbReference type="PANTHER" id="PTHR30335">
    <property type="entry name" value="INTEGRAL MEMBRANE PROTEIN OF SOXR-REDUCING COMPLEX"/>
    <property type="match status" value="1"/>
</dbReference>
<dbReference type="RefSeq" id="WP_008627585.1">
    <property type="nucleotide sequence ID" value="NZ_GL883856.1"/>
</dbReference>
<reference evidence="9 10" key="1">
    <citation type="submission" date="2011-02" db="EMBL/GenBank/DDBJ databases">
        <authorList>
            <person name="Weinstock G."/>
            <person name="Sodergren E."/>
            <person name="Clifton S."/>
            <person name="Fulton L."/>
            <person name="Fulton B."/>
            <person name="Courtney L."/>
            <person name="Fronick C."/>
            <person name="Harrison M."/>
            <person name="Strong C."/>
            <person name="Farmer C."/>
            <person name="Delahaunty K."/>
            <person name="Markovic C."/>
            <person name="Hall O."/>
            <person name="Minx P."/>
            <person name="Tomlinson C."/>
            <person name="Mitreva M."/>
            <person name="Hou S."/>
            <person name="Chen J."/>
            <person name="Wollam A."/>
            <person name="Pepin K.H."/>
            <person name="Johnson M."/>
            <person name="Bhonagiri V."/>
            <person name="Zhang X."/>
            <person name="Suruliraj S."/>
            <person name="Warren W."/>
            <person name="Chinwalla A."/>
            <person name="Mardis E.R."/>
            <person name="Wilson R.K."/>
        </authorList>
    </citation>
    <scope>NUCLEOTIDE SEQUENCE [LARGE SCALE GENOMIC DNA]</scope>
    <source>
        <strain evidence="9 10">YIT 11841</strain>
    </source>
</reference>
<dbReference type="GO" id="GO:0005886">
    <property type="term" value="C:plasma membrane"/>
    <property type="evidence" value="ECO:0007669"/>
    <property type="project" value="UniProtKB-SubCell"/>
</dbReference>
<dbReference type="EMBL" id="AFBR01000056">
    <property type="protein sequence ID" value="EGG53216.1"/>
    <property type="molecule type" value="Genomic_DNA"/>
</dbReference>
<evidence type="ECO:0000256" key="8">
    <source>
        <dbReference type="HAMAP-Rule" id="MF_00459"/>
    </source>
</evidence>
<dbReference type="NCBIfam" id="TIGR01943">
    <property type="entry name" value="rnfA"/>
    <property type="match status" value="1"/>
</dbReference>
<dbReference type="GO" id="GO:0022900">
    <property type="term" value="P:electron transport chain"/>
    <property type="evidence" value="ECO:0007669"/>
    <property type="project" value="UniProtKB-UniRule"/>
</dbReference>
<feature type="transmembrane region" description="Helical" evidence="8">
    <location>
        <begin position="41"/>
        <end position="62"/>
    </location>
</feature>
<evidence type="ECO:0000256" key="1">
    <source>
        <dbReference type="ARBA" id="ARBA00004127"/>
    </source>
</evidence>
<evidence type="ECO:0000256" key="6">
    <source>
        <dbReference type="ARBA" id="ARBA00022989"/>
    </source>
</evidence>
<proteinExistence type="inferred from homology"/>
<evidence type="ECO:0000256" key="5">
    <source>
        <dbReference type="ARBA" id="ARBA00022982"/>
    </source>
</evidence>
<dbReference type="HOGENOM" id="CLU_095255_1_0_10"/>
<dbReference type="Proteomes" id="UP000005546">
    <property type="component" value="Unassembled WGS sequence"/>
</dbReference>
<comment type="function">
    <text evidence="8">Part of a membrane-bound complex that couples electron transfer with translocation of ions across the membrane.</text>
</comment>
<evidence type="ECO:0000256" key="7">
    <source>
        <dbReference type="ARBA" id="ARBA00023136"/>
    </source>
</evidence>
<keyword evidence="7 8" id="KW-0472">Membrane</keyword>
<evidence type="ECO:0000256" key="4">
    <source>
        <dbReference type="ARBA" id="ARBA00022967"/>
    </source>
</evidence>
<dbReference type="PANTHER" id="PTHR30335:SF0">
    <property type="entry name" value="ION-TRANSLOCATING OXIDOREDUCTASE COMPLEX SUBUNIT A"/>
    <property type="match status" value="1"/>
</dbReference>
<feature type="transmembrane region" description="Helical" evidence="8">
    <location>
        <begin position="102"/>
        <end position="127"/>
    </location>
</feature>
<feature type="transmembrane region" description="Helical" evidence="8">
    <location>
        <begin position="133"/>
        <end position="154"/>
    </location>
</feature>
<keyword evidence="8" id="KW-1003">Cell membrane</keyword>
<evidence type="ECO:0000313" key="9">
    <source>
        <dbReference type="EMBL" id="EGG53216.1"/>
    </source>
</evidence>